<accession>A0A0U4WAY6</accession>
<keyword evidence="2" id="KW-1185">Reference proteome</keyword>
<evidence type="ECO:0000313" key="1">
    <source>
        <dbReference type="EMBL" id="BAU26056.1"/>
    </source>
</evidence>
<sequence>MGLVQCKKGFQFSGKPLKYKEEEGAAMSCLFCVYIQKQLYWVMKSARKAFNLPSY</sequence>
<gene>
    <name evidence="1" type="ORF">CB4_00128</name>
</gene>
<reference evidence="1 2" key="1">
    <citation type="submission" date="2015-12" db="EMBL/GenBank/DDBJ databases">
        <title>Genome sequence of Aneurinibacillus soli.</title>
        <authorList>
            <person name="Lee J.S."/>
            <person name="Lee K.C."/>
            <person name="Kim K.K."/>
            <person name="Lee B.W."/>
        </authorList>
    </citation>
    <scope>NUCLEOTIDE SEQUENCE [LARGE SCALE GENOMIC DNA]</scope>
    <source>
        <strain evidence="1 2">CB4</strain>
    </source>
</reference>
<organism evidence="1 2">
    <name type="scientific">Aneurinibacillus soli</name>
    <dbReference type="NCBI Taxonomy" id="1500254"/>
    <lineage>
        <taxon>Bacteria</taxon>
        <taxon>Bacillati</taxon>
        <taxon>Bacillota</taxon>
        <taxon>Bacilli</taxon>
        <taxon>Bacillales</taxon>
        <taxon>Paenibacillaceae</taxon>
        <taxon>Aneurinibacillus group</taxon>
        <taxon>Aneurinibacillus</taxon>
    </lineage>
</organism>
<proteinExistence type="predicted"/>
<name>A0A0U4WAY6_9BACL</name>
<dbReference type="Proteomes" id="UP000217696">
    <property type="component" value="Chromosome"/>
</dbReference>
<dbReference type="EMBL" id="AP017312">
    <property type="protein sequence ID" value="BAU26056.1"/>
    <property type="molecule type" value="Genomic_DNA"/>
</dbReference>
<dbReference type="AlphaFoldDB" id="A0A0U4WAY6"/>
<evidence type="ECO:0000313" key="2">
    <source>
        <dbReference type="Proteomes" id="UP000217696"/>
    </source>
</evidence>
<protein>
    <submittedName>
        <fullName evidence="1">Uncharacterized protein</fullName>
    </submittedName>
</protein>
<dbReference type="KEGG" id="asoc:CB4_00128"/>